<organism evidence="2 3">
    <name type="scientific">Acinetobacter venetianus</name>
    <dbReference type="NCBI Taxonomy" id="52133"/>
    <lineage>
        <taxon>Bacteria</taxon>
        <taxon>Pseudomonadati</taxon>
        <taxon>Pseudomonadota</taxon>
        <taxon>Gammaproteobacteria</taxon>
        <taxon>Moraxellales</taxon>
        <taxon>Moraxellaceae</taxon>
        <taxon>Acinetobacter</taxon>
    </lineage>
</organism>
<dbReference type="InterPro" id="IPR008930">
    <property type="entry name" value="Terpenoid_cyclase/PrenylTrfase"/>
</dbReference>
<dbReference type="SUPFAM" id="SSF48239">
    <property type="entry name" value="Terpenoid cyclases/Protein prenyltransferases"/>
    <property type="match status" value="1"/>
</dbReference>
<keyword evidence="1" id="KW-0732">Signal</keyword>
<dbReference type="SUPFAM" id="SSF49452">
    <property type="entry name" value="Starch-binding domain-like"/>
    <property type="match status" value="1"/>
</dbReference>
<dbReference type="InterPro" id="IPR013517">
    <property type="entry name" value="FG-GAP"/>
</dbReference>
<dbReference type="SUPFAM" id="SSF69318">
    <property type="entry name" value="Integrin alpha N-terminal domain"/>
    <property type="match status" value="1"/>
</dbReference>
<dbReference type="CDD" id="cd00688">
    <property type="entry name" value="ISOPREN_C2_like"/>
    <property type="match status" value="1"/>
</dbReference>
<name>A0A150HR42_9GAMM</name>
<dbReference type="PATRIC" id="fig|52133.19.peg.2700"/>
<evidence type="ECO:0000313" key="3">
    <source>
        <dbReference type="Proteomes" id="UP000075544"/>
    </source>
</evidence>
<dbReference type="SUPFAM" id="SSF49464">
    <property type="entry name" value="Carboxypeptidase regulatory domain-like"/>
    <property type="match status" value="3"/>
</dbReference>
<protein>
    <submittedName>
        <fullName evidence="2">FG-GAP repeat protein</fullName>
    </submittedName>
</protein>
<proteinExistence type="predicted"/>
<dbReference type="GO" id="GO:0030246">
    <property type="term" value="F:carbohydrate binding"/>
    <property type="evidence" value="ECO:0007669"/>
    <property type="project" value="InterPro"/>
</dbReference>
<dbReference type="Gene3D" id="2.60.40.10">
    <property type="entry name" value="Immunoglobulins"/>
    <property type="match status" value="1"/>
</dbReference>
<dbReference type="Pfam" id="PF13620">
    <property type="entry name" value="CarboxypepD_reg"/>
    <property type="match status" value="2"/>
</dbReference>
<dbReference type="InterPro" id="IPR013783">
    <property type="entry name" value="Ig-like_fold"/>
</dbReference>
<reference evidence="2 3" key="1">
    <citation type="journal article" date="2016" name="Sci. Rep.">
        <title>Genomic and phenotypic characterization of the species Acinetobacter venetianus.</title>
        <authorList>
            <person name="Fondi M."/>
            <person name="Maida I."/>
            <person name="Perrin E."/>
            <person name="Orlandini V."/>
            <person name="La Torre L."/>
            <person name="Bosi E."/>
            <person name="Negroni A."/>
            <person name="Zanaroli G."/>
            <person name="Fava F."/>
            <person name="Decorosi F."/>
            <person name="Giovannetti L."/>
            <person name="Viti C."/>
            <person name="Vaneechoutte M."/>
            <person name="Dijkshoorn L."/>
            <person name="Fani R."/>
        </authorList>
    </citation>
    <scope>NUCLEOTIDE SEQUENCE [LARGE SCALE GENOMIC DNA]</scope>
    <source>
        <strain evidence="2 3">LUH13518</strain>
    </source>
</reference>
<dbReference type="InterPro" id="IPR028994">
    <property type="entry name" value="Integrin_alpha_N"/>
</dbReference>
<dbReference type="Proteomes" id="UP000075544">
    <property type="component" value="Unassembled WGS sequence"/>
</dbReference>
<accession>A0A150HR42</accession>
<evidence type="ECO:0000256" key="1">
    <source>
        <dbReference type="ARBA" id="ARBA00022729"/>
    </source>
</evidence>
<dbReference type="Gene3D" id="1.50.10.20">
    <property type="match status" value="2"/>
</dbReference>
<comment type="caution">
    <text evidence="2">The sequence shown here is derived from an EMBL/GenBank/DDBJ whole genome shotgun (WGS) entry which is preliminary data.</text>
</comment>
<dbReference type="InterPro" id="IPR008969">
    <property type="entry name" value="CarboxyPept-like_regulatory"/>
</dbReference>
<dbReference type="RefSeq" id="WP_061525314.1">
    <property type="nucleotide sequence ID" value="NZ_JRHX01000081.1"/>
</dbReference>
<dbReference type="EMBL" id="JRHX01000081">
    <property type="protein sequence ID" value="KXZ69129.1"/>
    <property type="molecule type" value="Genomic_DNA"/>
</dbReference>
<dbReference type="Pfam" id="PF13517">
    <property type="entry name" value="FG-GAP_3"/>
    <property type="match status" value="1"/>
</dbReference>
<gene>
    <name evidence="2" type="ORF">AVENLUH13518_02665</name>
</gene>
<sequence>MSLKMWQKLLLGAGVTVGIQQVAYATEQQGLTWLKQAENSKIATPLQAGYEKELTLGLYNQTNNNISVDELLNDEQSTEALVRAVILLKLQQKPTEQIVNKILSYQNEDGGFGHLSDWQSNPLDTAWVLLAFKQVNLSDTNKISKALDYLASQQRATGAFQVVSLDEYYVTAYALNALTDYLKTYPQYNSVALRTVNYLESKQLSAGTWTNDSEQLFLDALLNEALHSYRVSDNPARSAFKTKVLEKQSQDGSWNEDAYVTSIILRSLKTQSTPPVNPITSAISFNVIDAETKANISGATISSSPDSASALTVQTKEDGTAMFTDVKAGDYRFTVSKEGFGLLTLQVTLRQGESLNLGQIELTRSANVTSALVQGRVTDKATGKPVVGAEIKVVSGTKTLTAITNAEGRYQVTLEQPAAFTINIAAQGYVNVGGSGTATAGGTFDFSPKLGVEEKISTKFIGKVVDKNGNPLSNVAVFLDGKRVANSGSDGRYFVDNYEVPKGALDDYIESSMPSGFVSSKILTLTFDYAGYAAAKRTFTLALNQTNDLGTATMYEKDPNNPDDLPAELKPIYFNIVLKDEETNQPLTGAYVYIDRIDAQGGVISSASAYTSSSTVTAETTSGLRRIYAKKGNYHNSTPLEFSFSDQFNNKTIELKLKKLSVGTVKFNITNTETKQPVYNAEIIAEQLDQNGSVIKTLKSSMGAEKFNDDYELTEGTWRFKVLHASFEDSQNYTVQVDKSTPQTLNVALSFKPFTIRGSIVDSQTNKPLSGTNITIYRQDNNQQLSLLKADASGNFKLDNVRIPNLKITVQSTSYLASTLYIDKQYITDTEANLGEIRLRPLSADTSMPDLKVTATNTAGLSTDQQNLQTTGVLKATISNGGNKAFIKTQEVEILAFADTNNNRIFDEGEIVLGRTALPQSLEIQQEVEVSLQIEGKSLFRDAPIGIWVDSTKQVAEKDENNNIRLTSDAVEIKPQQGTLDAEVVWHYGSTASTPTGETNYGSSESAVAAPLEDTNGDGVIGQSDKATILYVNYFGKIVAIDPETGKEKWNISGVSSHASPTIADVDGDGIPDVTFRKSGQIHVHDNKGKFKKSWSASGVSLTNGQYPIIGDLDNDGIPEIVSNTNISQYVKGSIITTGVGNALALADLDGDGTLEIIGQTGVAKYHGGTTPRVTTLFTYPSKRYAAVADMFGTGEPNIITTGDSYFTIYSKNGQQLARYAIPNGGAGGTPTIADFDGDGAADMGVAGARAYTVMRNDGSVIWSIPVQDTSSQITGSSIFDFNNDGKFEVVYADEDYFRIYDAATGAEIYKLINSSHTASEAPIVVDADADGHADVIFVSNRSGGGRAGKTAGLRMISGKNKDWANTRNIWNQYSYHVTNINDDLTVPTHEVNSWEAHNTYRANLLLDQNATAAADPTASYIRVNDQGGLNKAEFTVRIGNAGGKRIAKDLAVSFYRLTTEQAANGEQGTLLATVLTTKALNGGEYEDVTYTYTGNLADFGEIVIVANDVGQSNAVKIQEYTETNNTARLSVTGGYESLGLTASLDKATYQASENVQITANVSNLGSFASGATVRHSIYDSANNLIVTLPSYEVSLAAANQINDSHSQAVPWSLVGIYSGQYRVQTDLLKQGSVIATANNTLTVESAAAENGLTDTRIRTDKQQYPVNGLVTLEMQLQNTSSNDIGGAATVVTEVLDSDGQVIFSQTANYAQLAANALKQEQYPLQLSNAKAGNYTVRTTTTSGQQSYTRQTSFNVLSSTQTGLGLVGALSATPNEVPVGDTVLLNLQVQNTGSEVWSNLPLNIRLFKNDDVDAIATLSTTASQLAQAQTYQQSLSWKTLGQNGDRITAALTYIAGSGQEKPLAQASFKLTQIPVEVELPDYKQVNNQLLVYYSCEAGWHKSVLNWAFGKFDYACFSERGNTLNRYLNEIKQETGLNYTITYRPSEFKKLMRSGRYNNYWVLGAVEKFQISTNDELRELSFNGESVLFDKGILDWTNYELLNLTDIRYRGHLLLSNAEMKAHQPVYETNFPVLKPTGDTLAWYLGSRAKVTADYDGRYCAGFDKDWITSIETIVDLKFYICNSQAKYPAMVTANYGDGKPLAMSFDLLRSLMIDGSSSTTKQQAWKNLLKQSLSYQQVDATKRLSYAPKEPVYLSVKLNSNQNAQATIVVQLPTGAQWLGAGTVSNNQVNFTTSLNAATADNLTLPIVLPSNSGTHAIKVSVYNGTDTSTTALNSKEYRFLVRGVNERVALLDGEIRKWRVGLGDMIRVTAIKTLLGTAKLNSTLGLHDLAIAGYAEAGGAMDRLNNIDAKAARKELDELIRTLQIQWYQNNQ</sequence>
<evidence type="ECO:0000313" key="2">
    <source>
        <dbReference type="EMBL" id="KXZ69129.1"/>
    </source>
</evidence>
<dbReference type="Gene3D" id="2.60.40.1120">
    <property type="entry name" value="Carboxypeptidase-like, regulatory domain"/>
    <property type="match status" value="3"/>
</dbReference>
<dbReference type="InterPro" id="IPR013784">
    <property type="entry name" value="Carb-bd-like_fold"/>
</dbReference>